<evidence type="ECO:0000313" key="2">
    <source>
        <dbReference type="EMBL" id="WZP16205.1"/>
    </source>
</evidence>
<dbReference type="PANTHER" id="PTHR43433">
    <property type="entry name" value="HYDROLASE, ALPHA/BETA FOLD FAMILY PROTEIN"/>
    <property type="match status" value="1"/>
</dbReference>
<proteinExistence type="predicted"/>
<dbReference type="Proteomes" id="UP001448858">
    <property type="component" value="Chromosome"/>
</dbReference>
<feature type="domain" description="AB hydrolase-1" evidence="1">
    <location>
        <begin position="47"/>
        <end position="257"/>
    </location>
</feature>
<dbReference type="InterPro" id="IPR000073">
    <property type="entry name" value="AB_hydrolase_1"/>
</dbReference>
<keyword evidence="3" id="KW-1185">Reference proteome</keyword>
<dbReference type="InterPro" id="IPR029058">
    <property type="entry name" value="AB_hydrolase_fold"/>
</dbReference>
<reference evidence="2 3" key="1">
    <citation type="submission" date="2024-04" db="EMBL/GenBank/DDBJ databases">
        <title>Arthrobacter sp. from Plains bison fecal sample.</title>
        <authorList>
            <person name="Ruzzini A."/>
        </authorList>
    </citation>
    <scope>NUCLEOTIDE SEQUENCE [LARGE SCALE GENOMIC DNA]</scope>
    <source>
        <strain evidence="2 3">EINP1</strain>
    </source>
</reference>
<dbReference type="GO" id="GO:0016787">
    <property type="term" value="F:hydrolase activity"/>
    <property type="evidence" value="ECO:0007669"/>
    <property type="project" value="UniProtKB-KW"/>
</dbReference>
<gene>
    <name evidence="2" type="ORF">AAE021_01025</name>
</gene>
<dbReference type="PANTHER" id="PTHR43433:SF10">
    <property type="entry name" value="AB HYDROLASE-1 DOMAIN-CONTAINING PROTEIN"/>
    <property type="match status" value="1"/>
</dbReference>
<organism evidence="2 3">
    <name type="scientific">Arthrobacter citreus</name>
    <dbReference type="NCBI Taxonomy" id="1670"/>
    <lineage>
        <taxon>Bacteria</taxon>
        <taxon>Bacillati</taxon>
        <taxon>Actinomycetota</taxon>
        <taxon>Actinomycetes</taxon>
        <taxon>Micrococcales</taxon>
        <taxon>Micrococcaceae</taxon>
        <taxon>Arthrobacter</taxon>
    </lineage>
</organism>
<name>A0ABZ2ZYF7_9MICC</name>
<keyword evidence="2" id="KW-0378">Hydrolase</keyword>
<dbReference type="EMBL" id="CP151657">
    <property type="protein sequence ID" value="WZP16205.1"/>
    <property type="molecule type" value="Genomic_DNA"/>
</dbReference>
<sequence length="267" mass="29009">MAHWLLTDNKLTGVPLQSIKGQGSHQRVRIREYDVDIRTYGSGAAQVVLVHGIGASGRYYSRLVEELATTSTVHTVEMPGFGSTPTPDSGLDMADFAAVTCDALRAAGIGSAQWVGHSMGCQVVTEMALYAPDLVTSVVLMGPTINRGERHAVLQGLRLAQDCLREPPAVNWIVFTDYLRAGPLWYLRTLPKMVRHRLEERIGKVQAPVTLVRGARDPIVPSGWLQELAAARPGAVLVELPRQPHVCMFTEPAQTAALLRAAASSRK</sequence>
<dbReference type="InterPro" id="IPR050471">
    <property type="entry name" value="AB_hydrolase"/>
</dbReference>
<dbReference type="Gene3D" id="3.40.50.1820">
    <property type="entry name" value="alpha/beta hydrolase"/>
    <property type="match status" value="1"/>
</dbReference>
<accession>A0ABZ2ZYF7</accession>
<dbReference type="RefSeq" id="WP_342023851.1">
    <property type="nucleotide sequence ID" value="NZ_CP151657.1"/>
</dbReference>
<evidence type="ECO:0000313" key="3">
    <source>
        <dbReference type="Proteomes" id="UP001448858"/>
    </source>
</evidence>
<dbReference type="SUPFAM" id="SSF53474">
    <property type="entry name" value="alpha/beta-Hydrolases"/>
    <property type="match status" value="1"/>
</dbReference>
<evidence type="ECO:0000259" key="1">
    <source>
        <dbReference type="Pfam" id="PF12697"/>
    </source>
</evidence>
<protein>
    <submittedName>
        <fullName evidence="2">Alpha/beta hydrolase</fullName>
    </submittedName>
</protein>
<dbReference type="Pfam" id="PF12697">
    <property type="entry name" value="Abhydrolase_6"/>
    <property type="match status" value="1"/>
</dbReference>